<sequence>MIKLIDPDHAFYRPLWRRLLIFLVCAGWAALEFYHDQPFFSIIALAIAAYVGSSLLLFYKPTDKAAGGEGSAPKDETPKADNDA</sequence>
<feature type="compositionally biased region" description="Basic and acidic residues" evidence="1">
    <location>
        <begin position="72"/>
        <end position="84"/>
    </location>
</feature>
<dbReference type="RefSeq" id="WP_053248126.1">
    <property type="nucleotide sequence ID" value="NZ_LGAP01000002.1"/>
</dbReference>
<evidence type="ECO:0000256" key="2">
    <source>
        <dbReference type="SAM" id="Phobius"/>
    </source>
</evidence>
<reference evidence="4" key="1">
    <citation type="submission" date="2015-07" db="EMBL/GenBank/DDBJ databases">
        <title>Whole genome sequence of an Ensifer adhaerens strain isolated from a cave pool in the Wind Cave National Park.</title>
        <authorList>
            <person name="Eng W.W.H."/>
            <person name="Gan H.M."/>
            <person name="Barton H.A."/>
            <person name="Savka M.A."/>
        </authorList>
    </citation>
    <scope>NUCLEOTIDE SEQUENCE [LARGE SCALE GENOMIC DNA]</scope>
    <source>
        <strain evidence="4">SD006</strain>
    </source>
</reference>
<keyword evidence="2" id="KW-0472">Membrane</keyword>
<feature type="region of interest" description="Disordered" evidence="1">
    <location>
        <begin position="65"/>
        <end position="84"/>
    </location>
</feature>
<organism evidence="3 4">
    <name type="scientific">Ensifer adhaerens</name>
    <name type="common">Sinorhizobium morelense</name>
    <dbReference type="NCBI Taxonomy" id="106592"/>
    <lineage>
        <taxon>Bacteria</taxon>
        <taxon>Pseudomonadati</taxon>
        <taxon>Pseudomonadota</taxon>
        <taxon>Alphaproteobacteria</taxon>
        <taxon>Hyphomicrobiales</taxon>
        <taxon>Rhizobiaceae</taxon>
        <taxon>Sinorhizobium/Ensifer group</taxon>
        <taxon>Ensifer</taxon>
    </lineage>
</organism>
<comment type="caution">
    <text evidence="3">The sequence shown here is derived from an EMBL/GenBank/DDBJ whole genome shotgun (WGS) entry which is preliminary data.</text>
</comment>
<feature type="transmembrane region" description="Helical" evidence="2">
    <location>
        <begin position="39"/>
        <end position="59"/>
    </location>
</feature>
<evidence type="ECO:0000256" key="1">
    <source>
        <dbReference type="SAM" id="MobiDB-lite"/>
    </source>
</evidence>
<evidence type="ECO:0008006" key="5">
    <source>
        <dbReference type="Google" id="ProtNLM"/>
    </source>
</evidence>
<evidence type="ECO:0000313" key="3">
    <source>
        <dbReference type="EMBL" id="KOF21184.1"/>
    </source>
</evidence>
<keyword evidence="2" id="KW-1133">Transmembrane helix</keyword>
<dbReference type="PATRIC" id="fig|106592.7.peg.3129"/>
<feature type="transmembrane region" description="Helical" evidence="2">
    <location>
        <begin position="15"/>
        <end position="33"/>
    </location>
</feature>
<accession>A0A0L8C323</accession>
<proteinExistence type="predicted"/>
<evidence type="ECO:0000313" key="4">
    <source>
        <dbReference type="Proteomes" id="UP000037425"/>
    </source>
</evidence>
<dbReference type="Proteomes" id="UP000037425">
    <property type="component" value="Unassembled WGS sequence"/>
</dbReference>
<dbReference type="AlphaFoldDB" id="A0A0L8C323"/>
<protein>
    <recommendedName>
        <fullName evidence="5">DUF3329 domain-containing protein</fullName>
    </recommendedName>
</protein>
<dbReference type="OrthoDB" id="7362327at2"/>
<keyword evidence="2" id="KW-0812">Transmembrane</keyword>
<gene>
    <name evidence="3" type="ORF">AC244_07410</name>
</gene>
<dbReference type="EMBL" id="LGAP01000002">
    <property type="protein sequence ID" value="KOF21184.1"/>
    <property type="molecule type" value="Genomic_DNA"/>
</dbReference>
<name>A0A0L8C323_ENSAD</name>